<dbReference type="GeneID" id="6071237"/>
<feature type="transmembrane region" description="Helical" evidence="1">
    <location>
        <begin position="390"/>
        <end position="411"/>
    </location>
</feature>
<reference evidence="2 3" key="1">
    <citation type="journal article" date="2008" name="Nature">
        <title>The genome of Laccaria bicolor provides insights into mycorrhizal symbiosis.</title>
        <authorList>
            <person name="Martin F."/>
            <person name="Aerts A."/>
            <person name="Ahren D."/>
            <person name="Brun A."/>
            <person name="Danchin E.G.J."/>
            <person name="Duchaussoy F."/>
            <person name="Gibon J."/>
            <person name="Kohler A."/>
            <person name="Lindquist E."/>
            <person name="Pereda V."/>
            <person name="Salamov A."/>
            <person name="Shapiro H.J."/>
            <person name="Wuyts J."/>
            <person name="Blaudez D."/>
            <person name="Buee M."/>
            <person name="Brokstein P."/>
            <person name="Canbaeck B."/>
            <person name="Cohen D."/>
            <person name="Courty P.E."/>
            <person name="Coutinho P.M."/>
            <person name="Delaruelle C."/>
            <person name="Detter J.C."/>
            <person name="Deveau A."/>
            <person name="DiFazio S."/>
            <person name="Duplessis S."/>
            <person name="Fraissinet-Tachet L."/>
            <person name="Lucic E."/>
            <person name="Frey-Klett P."/>
            <person name="Fourrey C."/>
            <person name="Feussner I."/>
            <person name="Gay G."/>
            <person name="Grimwood J."/>
            <person name="Hoegger P.J."/>
            <person name="Jain P."/>
            <person name="Kilaru S."/>
            <person name="Labbe J."/>
            <person name="Lin Y.C."/>
            <person name="Legue V."/>
            <person name="Le Tacon F."/>
            <person name="Marmeisse R."/>
            <person name="Melayah D."/>
            <person name="Montanini B."/>
            <person name="Muratet M."/>
            <person name="Nehls U."/>
            <person name="Niculita-Hirzel H."/>
            <person name="Oudot-Le Secq M.P."/>
            <person name="Peter M."/>
            <person name="Quesneville H."/>
            <person name="Rajashekar B."/>
            <person name="Reich M."/>
            <person name="Rouhier N."/>
            <person name="Schmutz J."/>
            <person name="Yin T."/>
            <person name="Chalot M."/>
            <person name="Henrissat B."/>
            <person name="Kuees U."/>
            <person name="Lucas S."/>
            <person name="Van de Peer Y."/>
            <person name="Podila G.K."/>
            <person name="Polle A."/>
            <person name="Pukkila P.J."/>
            <person name="Richardson P.M."/>
            <person name="Rouze P."/>
            <person name="Sanders I.R."/>
            <person name="Stajich J.E."/>
            <person name="Tunlid A."/>
            <person name="Tuskan G."/>
            <person name="Grigoriev I.V."/>
        </authorList>
    </citation>
    <scope>NUCLEOTIDE SEQUENCE [LARGE SCALE GENOMIC DNA]</scope>
    <source>
        <strain evidence="3">S238N-H82 / ATCC MYA-4686</strain>
    </source>
</reference>
<keyword evidence="1" id="KW-0472">Membrane</keyword>
<protein>
    <submittedName>
        <fullName evidence="2">Predicted protein</fullName>
    </submittedName>
</protein>
<dbReference type="RefSeq" id="XP_001875709.1">
    <property type="nucleotide sequence ID" value="XM_001875674.1"/>
</dbReference>
<dbReference type="InParanoid" id="B0CX90"/>
<dbReference type="EMBL" id="DS547093">
    <property type="protein sequence ID" value="EDR13211.1"/>
    <property type="molecule type" value="Genomic_DNA"/>
</dbReference>
<dbReference type="AlphaFoldDB" id="B0CX90"/>
<dbReference type="KEGG" id="lbc:LACBIDRAFT_322706"/>
<sequence>MWSIPHYLSPLALEFDIIIVISTEPMLAWLFVVFVFIVIALFLLFGYVLQTPSLRRRSLAPNISFGDVGNNAVYGPAIGEPPPIPILTPPEPSHATSHLLPLYSDAIVSAVPLFVDAIFVYVHLIVAYTYTSTHHIIIIIQAGRSTEVISTFFVYQCALLDHPNLNKARKLLSSMLRDLKVADANTGLISSSTTTSGQKRADFDQSHVEQIATWIACTNLMIAHCQEKLASMPAAPACSKQVVRVSYGGQTLIVPACPWVKAIVFSGESSIVCRRIFPTGFAMTYNAHLALRVFNFALQISNPFLSRRLLSPPQLRSQPQLFGNKDVPEAVGCCATKYYRLPLSVYSSNWLDTCTPSISAVMFIPLAQKNVTAREIDDSTLPYLDNGGSWSGQFTVILIFFLLSFYALALWDRWLQLKMAESRRLQGNHKAVPVRVIVPSASSSSLLTVVPHPRRHSRTVPYDIGDNCPYHPWDVVSLSAGEPGKGEGVSVLGMYTSEDLDPRSFRKITPSEFTALTAIHGSSSIDWTLEKLSDILPLLSLASTSGTCGTGDTHMVASLCSATRGERDNLSWLVRRLNICSRLELLVLDFNAPH</sequence>
<gene>
    <name evidence="2" type="ORF">LACBIDRAFT_322706</name>
</gene>
<name>B0CX90_LACBS</name>
<dbReference type="Proteomes" id="UP000001194">
    <property type="component" value="Unassembled WGS sequence"/>
</dbReference>
<evidence type="ECO:0000256" key="1">
    <source>
        <dbReference type="SAM" id="Phobius"/>
    </source>
</evidence>
<feature type="transmembrane region" description="Helical" evidence="1">
    <location>
        <begin position="26"/>
        <end position="49"/>
    </location>
</feature>
<dbReference type="HOGENOM" id="CLU_459315_0_0_1"/>
<accession>B0CX90</accession>
<organism evidence="3">
    <name type="scientific">Laccaria bicolor (strain S238N-H82 / ATCC MYA-4686)</name>
    <name type="common">Bicoloured deceiver</name>
    <name type="synonym">Laccaria laccata var. bicolor</name>
    <dbReference type="NCBI Taxonomy" id="486041"/>
    <lineage>
        <taxon>Eukaryota</taxon>
        <taxon>Fungi</taxon>
        <taxon>Dikarya</taxon>
        <taxon>Basidiomycota</taxon>
        <taxon>Agaricomycotina</taxon>
        <taxon>Agaricomycetes</taxon>
        <taxon>Agaricomycetidae</taxon>
        <taxon>Agaricales</taxon>
        <taxon>Agaricineae</taxon>
        <taxon>Hydnangiaceae</taxon>
        <taxon>Laccaria</taxon>
    </lineage>
</organism>
<keyword evidence="3" id="KW-1185">Reference proteome</keyword>
<dbReference type="OrthoDB" id="2834397at2759"/>
<feature type="transmembrane region" description="Helical" evidence="1">
    <location>
        <begin position="106"/>
        <end position="130"/>
    </location>
</feature>
<proteinExistence type="predicted"/>
<evidence type="ECO:0000313" key="2">
    <source>
        <dbReference type="EMBL" id="EDR13211.1"/>
    </source>
</evidence>
<keyword evidence="1" id="KW-0812">Transmembrane</keyword>
<evidence type="ECO:0000313" key="3">
    <source>
        <dbReference type="Proteomes" id="UP000001194"/>
    </source>
</evidence>
<keyword evidence="1" id="KW-1133">Transmembrane helix</keyword>